<dbReference type="InterPro" id="IPR018247">
    <property type="entry name" value="EF_Hand_1_Ca_BS"/>
</dbReference>
<dbReference type="AlphaFoldDB" id="A0AAD8MWD5"/>
<evidence type="ECO:0000313" key="3">
    <source>
        <dbReference type="EMBL" id="KAK1387439.1"/>
    </source>
</evidence>
<dbReference type="EMBL" id="JAUIZM010000004">
    <property type="protein sequence ID" value="KAK1387439.1"/>
    <property type="molecule type" value="Genomic_DNA"/>
</dbReference>
<dbReference type="PROSITE" id="PS00018">
    <property type="entry name" value="EF_HAND_1"/>
    <property type="match status" value="1"/>
</dbReference>
<feature type="domain" description="EF-hand" evidence="2">
    <location>
        <begin position="18"/>
        <end position="53"/>
    </location>
</feature>
<gene>
    <name evidence="3" type="ORF">POM88_015617</name>
</gene>
<reference evidence="3" key="1">
    <citation type="submission" date="2023-02" db="EMBL/GenBank/DDBJ databases">
        <title>Genome of toxic invasive species Heracleum sosnowskyi carries increased number of genes despite the absence of recent whole-genome duplications.</title>
        <authorList>
            <person name="Schelkunov M."/>
            <person name="Shtratnikova V."/>
            <person name="Makarenko M."/>
            <person name="Klepikova A."/>
            <person name="Omelchenko D."/>
            <person name="Novikova G."/>
            <person name="Obukhova E."/>
            <person name="Bogdanov V."/>
            <person name="Penin A."/>
            <person name="Logacheva M."/>
        </authorList>
    </citation>
    <scope>NUCLEOTIDE SEQUENCE</scope>
    <source>
        <strain evidence="3">Hsosn_3</strain>
        <tissue evidence="3">Leaf</tissue>
    </source>
</reference>
<sequence>MERLHSIAATYHLALSTEDQKKVLGFISSMDKDGSGFIDIFEFKQYLKEHGYNDYAGSDIFKKLDMVGDNRLGHSEMLNLFYIILSGRPFCMGCEDFIMAEYFVCVECFQKSSAPVYLCLTCYKNRNYKHSHGINENPLFLDTYAMLECKRLSALAENGQASNAPSSSKTSTSRRIGAIAFKTFGTALGLANLKVGLAALGIGAGSGCTIM</sequence>
<organism evidence="3 4">
    <name type="scientific">Heracleum sosnowskyi</name>
    <dbReference type="NCBI Taxonomy" id="360622"/>
    <lineage>
        <taxon>Eukaryota</taxon>
        <taxon>Viridiplantae</taxon>
        <taxon>Streptophyta</taxon>
        <taxon>Embryophyta</taxon>
        <taxon>Tracheophyta</taxon>
        <taxon>Spermatophyta</taxon>
        <taxon>Magnoliopsida</taxon>
        <taxon>eudicotyledons</taxon>
        <taxon>Gunneridae</taxon>
        <taxon>Pentapetalae</taxon>
        <taxon>asterids</taxon>
        <taxon>campanulids</taxon>
        <taxon>Apiales</taxon>
        <taxon>Apiaceae</taxon>
        <taxon>Apioideae</taxon>
        <taxon>apioid superclade</taxon>
        <taxon>Tordylieae</taxon>
        <taxon>Tordyliinae</taxon>
        <taxon>Heracleum</taxon>
    </lineage>
</organism>
<dbReference type="InterPro" id="IPR011992">
    <property type="entry name" value="EF-hand-dom_pair"/>
</dbReference>
<dbReference type="Gene3D" id="1.10.238.10">
    <property type="entry name" value="EF-hand"/>
    <property type="match status" value="1"/>
</dbReference>
<name>A0AAD8MWD5_9APIA</name>
<proteinExistence type="predicted"/>
<dbReference type="GO" id="GO:0005509">
    <property type="term" value="F:calcium ion binding"/>
    <property type="evidence" value="ECO:0007669"/>
    <property type="project" value="InterPro"/>
</dbReference>
<keyword evidence="1" id="KW-0106">Calcium</keyword>
<keyword evidence="4" id="KW-1185">Reference proteome</keyword>
<dbReference type="Proteomes" id="UP001237642">
    <property type="component" value="Unassembled WGS sequence"/>
</dbReference>
<protein>
    <recommendedName>
        <fullName evidence="2">EF-hand domain-containing protein</fullName>
    </recommendedName>
</protein>
<evidence type="ECO:0000259" key="2">
    <source>
        <dbReference type="PROSITE" id="PS50222"/>
    </source>
</evidence>
<comment type="caution">
    <text evidence="3">The sequence shown here is derived from an EMBL/GenBank/DDBJ whole genome shotgun (WGS) entry which is preliminary data.</text>
</comment>
<reference evidence="3" key="2">
    <citation type="submission" date="2023-05" db="EMBL/GenBank/DDBJ databases">
        <authorList>
            <person name="Schelkunov M.I."/>
        </authorList>
    </citation>
    <scope>NUCLEOTIDE SEQUENCE</scope>
    <source>
        <strain evidence="3">Hsosn_3</strain>
        <tissue evidence="3">Leaf</tissue>
    </source>
</reference>
<evidence type="ECO:0000313" key="4">
    <source>
        <dbReference type="Proteomes" id="UP001237642"/>
    </source>
</evidence>
<evidence type="ECO:0000256" key="1">
    <source>
        <dbReference type="ARBA" id="ARBA00022837"/>
    </source>
</evidence>
<dbReference type="SUPFAM" id="SSF47473">
    <property type="entry name" value="EF-hand"/>
    <property type="match status" value="1"/>
</dbReference>
<accession>A0AAD8MWD5</accession>
<dbReference type="PROSITE" id="PS50222">
    <property type="entry name" value="EF_HAND_2"/>
    <property type="match status" value="1"/>
</dbReference>
<dbReference type="InterPro" id="IPR002048">
    <property type="entry name" value="EF_hand_dom"/>
</dbReference>